<dbReference type="Pfam" id="PF00395">
    <property type="entry name" value="SLH"/>
    <property type="match status" value="1"/>
</dbReference>
<evidence type="ECO:0000259" key="2">
    <source>
        <dbReference type="PROSITE" id="PS51272"/>
    </source>
</evidence>
<evidence type="ECO:0000313" key="4">
    <source>
        <dbReference type="Proteomes" id="UP000198538"/>
    </source>
</evidence>
<dbReference type="AlphaFoldDB" id="A0A1G5HX13"/>
<dbReference type="PROSITE" id="PS51272">
    <property type="entry name" value="SLH"/>
    <property type="match status" value="1"/>
</dbReference>
<sequence>MKSLKRMAACSILTALLLGSTTVTAESVIQELYSEELTARTWEGIPIKHMDQHWAKRLFQWGISSNIINGYTNTNLKPDQVITEAEFLKMFYRAVGLAIPNASANSAYRPSENWTEGLYRTAKLYNHPTIGANNFALRMKPITKLRVAEIISGSQGVHYTGQYAVTYLIGQGLANSKATSPQQFDGESTLTRAEALQWIRQLALHGKLTIEQRPKIPTDLGLLPEMANTPPEVIPDFSTEPVTDEDFNLVIQGNNSELRFGDSKKSIDAQFGNSSGKSIFDDDMYPLFNAHFNQNGELDGWKTYLYEEDSIRPGVSRLTKKGIVLGESTITDVISRYGSSGVRGNGIIDYHYKKMNDGTYQDISIYDRISNMEDVCMIAFLVDDKTQVVYDIIVKSSLKDAF</sequence>
<proteinExistence type="predicted"/>
<gene>
    <name evidence="3" type="ORF">SAMN05720606_107257</name>
</gene>
<organism evidence="3 4">
    <name type="scientific">Paenibacillus polysaccharolyticus</name>
    <dbReference type="NCBI Taxonomy" id="582692"/>
    <lineage>
        <taxon>Bacteria</taxon>
        <taxon>Bacillati</taxon>
        <taxon>Bacillota</taxon>
        <taxon>Bacilli</taxon>
        <taxon>Bacillales</taxon>
        <taxon>Paenibacillaceae</taxon>
        <taxon>Paenibacillus</taxon>
    </lineage>
</organism>
<keyword evidence="1" id="KW-0732">Signal</keyword>
<reference evidence="4" key="1">
    <citation type="submission" date="2016-10" db="EMBL/GenBank/DDBJ databases">
        <authorList>
            <person name="Varghese N."/>
            <person name="Submissions S."/>
        </authorList>
    </citation>
    <scope>NUCLEOTIDE SEQUENCE [LARGE SCALE GENOMIC DNA]</scope>
    <source>
        <strain evidence="4">BL9</strain>
    </source>
</reference>
<feature type="chain" id="PRO_5011596846" evidence="1">
    <location>
        <begin position="26"/>
        <end position="402"/>
    </location>
</feature>
<name>A0A1G5HX13_9BACL</name>
<evidence type="ECO:0000256" key="1">
    <source>
        <dbReference type="SAM" id="SignalP"/>
    </source>
</evidence>
<dbReference type="EMBL" id="FMVM01000007">
    <property type="protein sequence ID" value="SCY68241.1"/>
    <property type="molecule type" value="Genomic_DNA"/>
</dbReference>
<feature type="signal peptide" evidence="1">
    <location>
        <begin position="1"/>
        <end position="25"/>
    </location>
</feature>
<keyword evidence="4" id="KW-1185">Reference proteome</keyword>
<dbReference type="STRING" id="582692.SAMN05720606_107257"/>
<protein>
    <submittedName>
        <fullName evidence="3">S-layer homology domain-containing protein</fullName>
    </submittedName>
</protein>
<accession>A0A1G5HX13</accession>
<dbReference type="Proteomes" id="UP000198538">
    <property type="component" value="Unassembled WGS sequence"/>
</dbReference>
<dbReference type="InterPro" id="IPR001119">
    <property type="entry name" value="SLH_dom"/>
</dbReference>
<dbReference type="RefSeq" id="WP_090919669.1">
    <property type="nucleotide sequence ID" value="NZ_FMVM01000007.1"/>
</dbReference>
<evidence type="ECO:0000313" key="3">
    <source>
        <dbReference type="EMBL" id="SCY68241.1"/>
    </source>
</evidence>
<feature type="domain" description="SLH" evidence="2">
    <location>
        <begin position="42"/>
        <end position="105"/>
    </location>
</feature>